<sequence>MLVKGIAAVKFSTASLQFCTTDSEAIPAEPKRPLQIDSLMIGDPVDCIAFKASLKYAREETSSLLTVRITDSLIRDPSAITAAARTLTLSNFSNESRKTSAYINTSDSAA</sequence>
<dbReference type="Proteomes" id="UP000758155">
    <property type="component" value="Unassembled WGS sequence"/>
</dbReference>
<accession>A0A9P4WWT2</accession>
<keyword evidence="2" id="KW-1185">Reference proteome</keyword>
<dbReference type="AlphaFoldDB" id="A0A9P4WWT2"/>
<evidence type="ECO:0000313" key="2">
    <source>
        <dbReference type="Proteomes" id="UP000758155"/>
    </source>
</evidence>
<evidence type="ECO:0000313" key="1">
    <source>
        <dbReference type="EMBL" id="KAF3044050.1"/>
    </source>
</evidence>
<dbReference type="EMBL" id="SWKV01000010">
    <property type="protein sequence ID" value="KAF3044050.1"/>
    <property type="molecule type" value="Genomic_DNA"/>
</dbReference>
<reference evidence="1" key="1">
    <citation type="submission" date="2019-04" db="EMBL/GenBank/DDBJ databases">
        <title>Sequencing of skin fungus with MAO and IRED activity.</title>
        <authorList>
            <person name="Marsaioli A.J."/>
            <person name="Bonatto J.M.C."/>
            <person name="Reis Junior O."/>
        </authorList>
    </citation>
    <scope>NUCLEOTIDE SEQUENCE</scope>
    <source>
        <strain evidence="1">28M1</strain>
    </source>
</reference>
<gene>
    <name evidence="1" type="ORF">E8E12_008131</name>
</gene>
<organism evidence="1 2">
    <name type="scientific">Didymella heteroderae</name>
    <dbReference type="NCBI Taxonomy" id="1769908"/>
    <lineage>
        <taxon>Eukaryota</taxon>
        <taxon>Fungi</taxon>
        <taxon>Dikarya</taxon>
        <taxon>Ascomycota</taxon>
        <taxon>Pezizomycotina</taxon>
        <taxon>Dothideomycetes</taxon>
        <taxon>Pleosporomycetidae</taxon>
        <taxon>Pleosporales</taxon>
        <taxon>Pleosporineae</taxon>
        <taxon>Didymellaceae</taxon>
        <taxon>Didymella</taxon>
    </lineage>
</organism>
<proteinExistence type="predicted"/>
<comment type="caution">
    <text evidence="1">The sequence shown here is derived from an EMBL/GenBank/DDBJ whole genome shotgun (WGS) entry which is preliminary data.</text>
</comment>
<name>A0A9P4WWT2_9PLEO</name>
<protein>
    <submittedName>
        <fullName evidence="1">Uncharacterized protein</fullName>
    </submittedName>
</protein>